<dbReference type="InterPro" id="IPR008948">
    <property type="entry name" value="L-Aspartase-like"/>
</dbReference>
<keyword evidence="3" id="KW-1185">Reference proteome</keyword>
<dbReference type="PANTHER" id="PTHR10362">
    <property type="entry name" value="HISTIDINE AMMONIA-LYASE"/>
    <property type="match status" value="1"/>
</dbReference>
<accession>A0A291Q3K0</accession>
<protein>
    <submittedName>
        <fullName evidence="2">Histidine ammonia-lyase</fullName>
        <ecNumber evidence="2">4.3.1.3</ecNumber>
    </submittedName>
</protein>
<proteinExistence type="predicted"/>
<dbReference type="InterPro" id="IPR001106">
    <property type="entry name" value="Aromatic_Lyase"/>
</dbReference>
<dbReference type="Gene3D" id="1.10.275.10">
    <property type="entry name" value="Fumarase/aspartase (N-terminal domain)"/>
    <property type="match status" value="1"/>
</dbReference>
<evidence type="ECO:0000256" key="1">
    <source>
        <dbReference type="ARBA" id="ARBA00023239"/>
    </source>
</evidence>
<dbReference type="InterPro" id="IPR024083">
    <property type="entry name" value="Fumarase/histidase_N"/>
</dbReference>
<keyword evidence="1 2" id="KW-0456">Lyase</keyword>
<dbReference type="KEGG" id="sfk:KY5_1047"/>
<name>A0A291Q3K0_9ACTN</name>
<dbReference type="AlphaFoldDB" id="A0A291Q3K0"/>
<reference evidence="2 3" key="1">
    <citation type="submission" date="2017-08" db="EMBL/GenBank/DDBJ databases">
        <title>Complete Genome Sequence of Streptomyces formicae KY5, the formicamycin producer.</title>
        <authorList>
            <person name="Holmes N.A."/>
            <person name="Devine R."/>
            <person name="Qin Z."/>
            <person name="Seipke R.F."/>
            <person name="Wilkinson B."/>
            <person name="Hutchings M.I."/>
        </authorList>
    </citation>
    <scope>NUCLEOTIDE SEQUENCE [LARGE SCALE GENOMIC DNA]</scope>
    <source>
        <strain evidence="2 3">KY5</strain>
    </source>
</reference>
<dbReference type="CDD" id="cd00332">
    <property type="entry name" value="PAL-HAL"/>
    <property type="match status" value="1"/>
</dbReference>
<organism evidence="2 3">
    <name type="scientific">Streptomyces formicae</name>
    <dbReference type="NCBI Taxonomy" id="1616117"/>
    <lineage>
        <taxon>Bacteria</taxon>
        <taxon>Bacillati</taxon>
        <taxon>Actinomycetota</taxon>
        <taxon>Actinomycetes</taxon>
        <taxon>Kitasatosporales</taxon>
        <taxon>Streptomycetaceae</taxon>
        <taxon>Streptomyces</taxon>
    </lineage>
</organism>
<gene>
    <name evidence="2" type="ORF">KY5_1047</name>
</gene>
<dbReference type="Proteomes" id="UP000221011">
    <property type="component" value="Chromosome"/>
</dbReference>
<sequence>MSAAPHLELDGTGLSPRAVAAAARRPGRDTRVTLTPAAVKQMHASVELKETLLAQEVPIYAVTTGFGDSCVRQISPDKAHELQRNLVLYHLNGVGPKAVPEVARATMLIRANSLAKGVSAIRPQAVTTLLHCLSRDILPLIPERGSVGASGDLVPLCYLAAELIGEGQVLHRGTVRPALAALHDEGIEPLRLAPKEGIALINGTSFAAGYAVLAAADARELVFVAELATAMTLEALHGNASALHPFVHENKPHQGQVQSARAVRALLAGSRLATSFDDILVRRERLAGRDYLQLNERIQDKYSVRCAPQIIGIARDTLDWTEQWLGTEINSATDNPLFDVDESGLHLGGNFYAGHVGQSMDSLKTAVAGLANLLDRQLALVVDEKFNEGLPPNLIAARSPDDPEAGLHHGFKGMQIAASAVTAEALKQTGPVSVFSRSTEAHNQDIVSMGTISARDARTVNGLVREVAAIHLLALAQAVELRGAEKASPVVRAVHALIREHSDFVTRDRRLDQDIEAVTALIETGALRRAAGLGDEDFTEGRELADQHQK</sequence>
<evidence type="ECO:0000313" key="2">
    <source>
        <dbReference type="EMBL" id="ATL26065.1"/>
    </source>
</evidence>
<dbReference type="SUPFAM" id="SSF48557">
    <property type="entry name" value="L-aspartase-like"/>
    <property type="match status" value="1"/>
</dbReference>
<dbReference type="FunFam" id="1.10.275.10:FF:000005">
    <property type="entry name" value="Histidine ammonia-lyase"/>
    <property type="match status" value="1"/>
</dbReference>
<dbReference type="Pfam" id="PF00221">
    <property type="entry name" value="Lyase_aromatic"/>
    <property type="match status" value="1"/>
</dbReference>
<dbReference type="GO" id="GO:0004397">
    <property type="term" value="F:histidine ammonia-lyase activity"/>
    <property type="evidence" value="ECO:0007669"/>
    <property type="project" value="UniProtKB-EC"/>
</dbReference>
<dbReference type="EMBL" id="CP022685">
    <property type="protein sequence ID" value="ATL26065.1"/>
    <property type="molecule type" value="Genomic_DNA"/>
</dbReference>
<dbReference type="Gene3D" id="1.20.200.10">
    <property type="entry name" value="Fumarase/aspartase (Central domain)"/>
    <property type="match status" value="1"/>
</dbReference>
<dbReference type="EC" id="4.3.1.3" evidence="2"/>
<evidence type="ECO:0000313" key="3">
    <source>
        <dbReference type="Proteomes" id="UP000221011"/>
    </source>
</evidence>
<dbReference type="RefSeq" id="WP_098241095.1">
    <property type="nucleotide sequence ID" value="NZ_CP022685.1"/>
</dbReference>